<gene>
    <name evidence="1" type="ORF">SCALOS_LOCUS198</name>
</gene>
<evidence type="ECO:0000313" key="2">
    <source>
        <dbReference type="Proteomes" id="UP000789860"/>
    </source>
</evidence>
<feature type="non-terminal residue" evidence="1">
    <location>
        <position position="1"/>
    </location>
</feature>
<comment type="caution">
    <text evidence="1">The sequence shown here is derived from an EMBL/GenBank/DDBJ whole genome shotgun (WGS) entry which is preliminary data.</text>
</comment>
<evidence type="ECO:0000313" key="1">
    <source>
        <dbReference type="EMBL" id="CAG8435508.1"/>
    </source>
</evidence>
<protein>
    <submittedName>
        <fullName evidence="1">4674_t:CDS:1</fullName>
    </submittedName>
</protein>
<feature type="non-terminal residue" evidence="1">
    <location>
        <position position="77"/>
    </location>
</feature>
<keyword evidence="2" id="KW-1185">Reference proteome</keyword>
<dbReference type="EMBL" id="CAJVPM010000078">
    <property type="protein sequence ID" value="CAG8435508.1"/>
    <property type="molecule type" value="Genomic_DNA"/>
</dbReference>
<reference evidence="1" key="1">
    <citation type="submission" date="2021-06" db="EMBL/GenBank/DDBJ databases">
        <authorList>
            <person name="Kallberg Y."/>
            <person name="Tangrot J."/>
            <person name="Rosling A."/>
        </authorList>
    </citation>
    <scope>NUCLEOTIDE SEQUENCE</scope>
    <source>
        <strain evidence="1">AU212A</strain>
    </source>
</reference>
<accession>A0ACA9JUC2</accession>
<organism evidence="1 2">
    <name type="scientific">Scutellospora calospora</name>
    <dbReference type="NCBI Taxonomy" id="85575"/>
    <lineage>
        <taxon>Eukaryota</taxon>
        <taxon>Fungi</taxon>
        <taxon>Fungi incertae sedis</taxon>
        <taxon>Mucoromycota</taxon>
        <taxon>Glomeromycotina</taxon>
        <taxon>Glomeromycetes</taxon>
        <taxon>Diversisporales</taxon>
        <taxon>Gigasporaceae</taxon>
        <taxon>Scutellospora</taxon>
    </lineage>
</organism>
<sequence length="77" mass="9160">MEVSSDESFKKTIPLNAIYLEEWLEEVISKESINRFDYDKFAEIRIRLKQTQKYNLIKIMEVPLEESYEKAVSLNAN</sequence>
<dbReference type="Proteomes" id="UP000789860">
    <property type="component" value="Unassembled WGS sequence"/>
</dbReference>
<proteinExistence type="predicted"/>
<name>A0ACA9JUC2_9GLOM</name>